<dbReference type="Pfam" id="PF01425">
    <property type="entry name" value="Amidase"/>
    <property type="match status" value="1"/>
</dbReference>
<dbReference type="PANTHER" id="PTHR45847:SF6">
    <property type="entry name" value="FATTY ACID AMIDE HYDROLASE"/>
    <property type="match status" value="1"/>
</dbReference>
<evidence type="ECO:0000313" key="3">
    <source>
        <dbReference type="EMBL" id="PQO44978.1"/>
    </source>
</evidence>
<feature type="domain" description="Amidase" evidence="2">
    <location>
        <begin position="31"/>
        <end position="501"/>
    </location>
</feature>
<dbReference type="InterPro" id="IPR052096">
    <property type="entry name" value="Endocannabinoid_amidase"/>
</dbReference>
<gene>
    <name evidence="3" type="ORF">C5Y93_15705</name>
</gene>
<sequence length="525" mass="56556">MDAPRKTPPLCQLSAAQIVAGIAAGEFSVTEVLDQHAQRIEAVNPQINAIVYSLLDKGRETAQAMDAAGRPADAGLLYGAPITIKECFYVQGAPATIGLTHKRTISQEDGPHVRHLRAAGAIPLGVTNVPQLMILHETDNPVYGRTNNPWSLDHGVGGSSGGEAAIIAAGGSPLGLGSDLGGSIRLPAHFCGVHGIKPTNRRLARTGAFANLRGMQGVEYQPGPLASHVEDLELALRVLSAPEYDWRHGEVSPSPILPSCDVDLTQLRIGYWEDDGYFRPAPAIRRVVRESVAALKESGAQMIELRPPKVLEALQHYFAMVSADGGEDFRKLLSGSTKDREVARVVGLAKTPRWIRPLMAALLRMRGEKKLAELFVAAGPRSAKSLWKATAAAIEFVTQIQDSWDEQKLDAVIAPPHALPAFLHGMAVELLPSASYALLFNLLGVPCGTVTCSRVGDDELSDRTDLADPVQRSAQRVEMASGGMPVGLQVAGRPWREDQVLAIMAKIEAHFRQRDDYPDVTRLPL</sequence>
<evidence type="ECO:0000313" key="4">
    <source>
        <dbReference type="Proteomes" id="UP000237819"/>
    </source>
</evidence>
<dbReference type="PANTHER" id="PTHR45847">
    <property type="entry name" value="FATTY ACID AMIDE HYDROLASE"/>
    <property type="match status" value="1"/>
</dbReference>
<dbReference type="Proteomes" id="UP000237819">
    <property type="component" value="Unassembled WGS sequence"/>
</dbReference>
<name>A0A2S8GKL5_9BACT</name>
<proteinExistence type="predicted"/>
<dbReference type="AlphaFoldDB" id="A0A2S8GKL5"/>
<dbReference type="SUPFAM" id="SSF75304">
    <property type="entry name" value="Amidase signature (AS) enzymes"/>
    <property type="match status" value="1"/>
</dbReference>
<dbReference type="PROSITE" id="PS00571">
    <property type="entry name" value="AMIDASES"/>
    <property type="match status" value="1"/>
</dbReference>
<dbReference type="InterPro" id="IPR023631">
    <property type="entry name" value="Amidase_dom"/>
</dbReference>
<keyword evidence="1" id="KW-0378">Hydrolase</keyword>
<comment type="caution">
    <text evidence="3">The sequence shown here is derived from an EMBL/GenBank/DDBJ whole genome shotgun (WGS) entry which is preliminary data.</text>
</comment>
<dbReference type="GO" id="GO:0009062">
    <property type="term" value="P:fatty acid catabolic process"/>
    <property type="evidence" value="ECO:0007669"/>
    <property type="project" value="TreeGrafter"/>
</dbReference>
<dbReference type="InterPro" id="IPR036928">
    <property type="entry name" value="AS_sf"/>
</dbReference>
<dbReference type="GO" id="GO:0017064">
    <property type="term" value="F:fatty acid amide hydrolase activity"/>
    <property type="evidence" value="ECO:0007669"/>
    <property type="project" value="TreeGrafter"/>
</dbReference>
<dbReference type="GO" id="GO:0004040">
    <property type="term" value="F:amidase activity"/>
    <property type="evidence" value="ECO:0007669"/>
    <property type="project" value="TreeGrafter"/>
</dbReference>
<dbReference type="OrthoDB" id="9811471at2"/>
<accession>A0A2S8GKL5</accession>
<organism evidence="3 4">
    <name type="scientific">Blastopirellula marina</name>
    <dbReference type="NCBI Taxonomy" id="124"/>
    <lineage>
        <taxon>Bacteria</taxon>
        <taxon>Pseudomonadati</taxon>
        <taxon>Planctomycetota</taxon>
        <taxon>Planctomycetia</taxon>
        <taxon>Pirellulales</taxon>
        <taxon>Pirellulaceae</taxon>
        <taxon>Blastopirellula</taxon>
    </lineage>
</organism>
<evidence type="ECO:0000256" key="1">
    <source>
        <dbReference type="ARBA" id="ARBA00022801"/>
    </source>
</evidence>
<reference evidence="3 4" key="1">
    <citation type="submission" date="2018-02" db="EMBL/GenBank/DDBJ databases">
        <title>Comparative genomes isolates from brazilian mangrove.</title>
        <authorList>
            <person name="Araujo J.E."/>
            <person name="Taketani R.G."/>
            <person name="Silva M.C.P."/>
            <person name="Loureco M.V."/>
            <person name="Andreote F.D."/>
        </authorList>
    </citation>
    <scope>NUCLEOTIDE SEQUENCE [LARGE SCALE GENOMIC DNA]</scope>
    <source>
        <strain evidence="3 4">Nap-Phe MGV</strain>
    </source>
</reference>
<evidence type="ECO:0000259" key="2">
    <source>
        <dbReference type="Pfam" id="PF01425"/>
    </source>
</evidence>
<dbReference type="Gene3D" id="3.90.1300.10">
    <property type="entry name" value="Amidase signature (AS) domain"/>
    <property type="match status" value="1"/>
</dbReference>
<protein>
    <recommendedName>
        <fullName evidence="2">Amidase domain-containing protein</fullName>
    </recommendedName>
</protein>
<dbReference type="RefSeq" id="WP_105336378.1">
    <property type="nucleotide sequence ID" value="NZ_PUHZ01000016.1"/>
</dbReference>
<dbReference type="EMBL" id="PUHZ01000016">
    <property type="protein sequence ID" value="PQO44978.1"/>
    <property type="molecule type" value="Genomic_DNA"/>
</dbReference>
<dbReference type="InterPro" id="IPR020556">
    <property type="entry name" value="Amidase_CS"/>
</dbReference>
<dbReference type="PIRSF" id="PIRSF001221">
    <property type="entry name" value="Amidase_fungi"/>
    <property type="match status" value="1"/>
</dbReference>